<dbReference type="PRINTS" id="PR00385">
    <property type="entry name" value="P450"/>
</dbReference>
<comment type="caution">
    <text evidence="11">The sequence shown here is derived from an EMBL/GenBank/DDBJ whole genome shotgun (WGS) entry which is preliminary data.</text>
</comment>
<evidence type="ECO:0000256" key="1">
    <source>
        <dbReference type="ARBA" id="ARBA00001971"/>
    </source>
</evidence>
<dbReference type="GO" id="GO:0005506">
    <property type="term" value="F:iron ion binding"/>
    <property type="evidence" value="ECO:0007669"/>
    <property type="project" value="InterPro"/>
</dbReference>
<dbReference type="GO" id="GO:0016020">
    <property type="term" value="C:membrane"/>
    <property type="evidence" value="ECO:0007669"/>
    <property type="project" value="UniProtKB-SubCell"/>
</dbReference>
<keyword evidence="3" id="KW-0349">Heme</keyword>
<proteinExistence type="predicted"/>
<dbReference type="EMBL" id="LIHL02000006">
    <property type="protein sequence ID" value="KAF5468357.1"/>
    <property type="molecule type" value="Genomic_DNA"/>
</dbReference>
<evidence type="ECO:0000256" key="10">
    <source>
        <dbReference type="ARBA" id="ARBA00023136"/>
    </source>
</evidence>
<evidence type="ECO:0000313" key="11">
    <source>
        <dbReference type="EMBL" id="KAF5468357.1"/>
    </source>
</evidence>
<dbReference type="InterPro" id="IPR050651">
    <property type="entry name" value="Plant_Cytochrome_P450_Monoox"/>
</dbReference>
<dbReference type="PRINTS" id="PR00463">
    <property type="entry name" value="EP450I"/>
</dbReference>
<evidence type="ECO:0000256" key="7">
    <source>
        <dbReference type="ARBA" id="ARBA00023002"/>
    </source>
</evidence>
<organism evidence="11 12">
    <name type="scientific">Juglans regia</name>
    <name type="common">English walnut</name>
    <dbReference type="NCBI Taxonomy" id="51240"/>
    <lineage>
        <taxon>Eukaryota</taxon>
        <taxon>Viridiplantae</taxon>
        <taxon>Streptophyta</taxon>
        <taxon>Embryophyta</taxon>
        <taxon>Tracheophyta</taxon>
        <taxon>Spermatophyta</taxon>
        <taxon>Magnoliopsida</taxon>
        <taxon>eudicotyledons</taxon>
        <taxon>Gunneridae</taxon>
        <taxon>Pentapetalae</taxon>
        <taxon>rosids</taxon>
        <taxon>fabids</taxon>
        <taxon>Fagales</taxon>
        <taxon>Juglandaceae</taxon>
        <taxon>Juglans</taxon>
    </lineage>
</organism>
<evidence type="ECO:0000256" key="4">
    <source>
        <dbReference type="ARBA" id="ARBA00022692"/>
    </source>
</evidence>
<dbReference type="PANTHER" id="PTHR47947:SF26">
    <property type="entry name" value="CYTOCHROME P450"/>
    <property type="match status" value="1"/>
</dbReference>
<keyword evidence="10" id="KW-0472">Membrane</keyword>
<dbReference type="PANTHER" id="PTHR47947">
    <property type="entry name" value="CYTOCHROME P450 82C3-RELATED"/>
    <property type="match status" value="1"/>
</dbReference>
<evidence type="ECO:0000256" key="5">
    <source>
        <dbReference type="ARBA" id="ARBA00022723"/>
    </source>
</evidence>
<evidence type="ECO:0000256" key="3">
    <source>
        <dbReference type="ARBA" id="ARBA00022617"/>
    </source>
</evidence>
<dbReference type="GO" id="GO:0004497">
    <property type="term" value="F:monooxygenase activity"/>
    <property type="evidence" value="ECO:0007669"/>
    <property type="project" value="UniProtKB-KW"/>
</dbReference>
<keyword evidence="9" id="KW-0503">Monooxygenase</keyword>
<evidence type="ECO:0000256" key="8">
    <source>
        <dbReference type="ARBA" id="ARBA00023004"/>
    </source>
</evidence>
<keyword evidence="5" id="KW-0479">Metal-binding</keyword>
<reference evidence="11" key="1">
    <citation type="submission" date="2015-10" db="EMBL/GenBank/DDBJ databases">
        <authorList>
            <person name="Martinez-Garcia P.J."/>
            <person name="Crepeau M.W."/>
            <person name="Puiu D."/>
            <person name="Gonzalez-Ibeas D."/>
            <person name="Whalen J."/>
            <person name="Stevens K."/>
            <person name="Paul R."/>
            <person name="Butterfield T."/>
            <person name="Britton M."/>
            <person name="Reagan R."/>
            <person name="Chakraborty S."/>
            <person name="Walawage S.L."/>
            <person name="Vasquez-Gross H.A."/>
            <person name="Cardeno C."/>
            <person name="Famula R."/>
            <person name="Pratt K."/>
            <person name="Kuruganti S."/>
            <person name="Aradhya M.K."/>
            <person name="Leslie C.A."/>
            <person name="Dandekar A.M."/>
            <person name="Salzberg S.L."/>
            <person name="Wegrzyn J.L."/>
            <person name="Langley C.H."/>
            <person name="Neale D.B."/>
        </authorList>
    </citation>
    <scope>NUCLEOTIDE SEQUENCE</scope>
    <source>
        <tissue evidence="11">Leaves</tissue>
    </source>
</reference>
<evidence type="ECO:0000313" key="12">
    <source>
        <dbReference type="Proteomes" id="UP000619265"/>
    </source>
</evidence>
<evidence type="ECO:0000256" key="2">
    <source>
        <dbReference type="ARBA" id="ARBA00004370"/>
    </source>
</evidence>
<gene>
    <name evidence="11" type="ORF">F2P56_012514</name>
</gene>
<comment type="subcellular location">
    <subcellularLocation>
        <location evidence="2">Membrane</location>
    </subcellularLocation>
</comment>
<keyword evidence="7" id="KW-0560">Oxidoreductase</keyword>
<evidence type="ECO:0000256" key="6">
    <source>
        <dbReference type="ARBA" id="ARBA00022989"/>
    </source>
</evidence>
<sequence length="162" mass="18175">MLRLLQGLILAGTDTTTVTMTWALSLLLNNREALKKAQQELDLQIGRDRLVMESDVKNLLYLQAVIKETMRLYPAAPLSLPHESLEDCTLAGYHIPMGTRLLVNLSKIHRDPQIGDGSSQSIRPTSVTISFLPSVGSWAMRRAPDPWQLPMKWARLRSLMLG</sequence>
<dbReference type="Pfam" id="PF00067">
    <property type="entry name" value="p450"/>
    <property type="match status" value="1"/>
</dbReference>
<keyword evidence="4" id="KW-0812">Transmembrane</keyword>
<dbReference type="InterPro" id="IPR001128">
    <property type="entry name" value="Cyt_P450"/>
</dbReference>
<dbReference type="GO" id="GO:0016705">
    <property type="term" value="F:oxidoreductase activity, acting on paired donors, with incorporation or reduction of molecular oxygen"/>
    <property type="evidence" value="ECO:0007669"/>
    <property type="project" value="InterPro"/>
</dbReference>
<dbReference type="InterPro" id="IPR002401">
    <property type="entry name" value="Cyt_P450_E_grp-I"/>
</dbReference>
<keyword evidence="8" id="KW-0408">Iron</keyword>
<accession>A0A833XM32</accession>
<protein>
    <submittedName>
        <fullName evidence="11">Uncharacterized protein</fullName>
    </submittedName>
</protein>
<name>A0A833XM32_JUGRE</name>
<dbReference type="Gramene" id="Jr06_07780_p1">
    <property type="protein sequence ID" value="cds.Jr06_07780_p1"/>
    <property type="gene ID" value="Jr06_07780"/>
</dbReference>
<comment type="cofactor">
    <cofactor evidence="1">
        <name>heme</name>
        <dbReference type="ChEBI" id="CHEBI:30413"/>
    </cofactor>
</comment>
<reference evidence="11" key="2">
    <citation type="submission" date="2020-03" db="EMBL/GenBank/DDBJ databases">
        <title>Walnut 2.0.</title>
        <authorList>
            <person name="Marrano A."/>
            <person name="Britton M."/>
            <person name="Zimin A.V."/>
            <person name="Zaini P.A."/>
            <person name="Workman R."/>
            <person name="Puiu D."/>
            <person name="Bianco L."/>
            <person name="Allen B.J."/>
            <person name="Troggio M."/>
            <person name="Leslie C.A."/>
            <person name="Timp W."/>
            <person name="Dendekar A."/>
            <person name="Salzberg S.L."/>
            <person name="Neale D.B."/>
        </authorList>
    </citation>
    <scope>NUCLEOTIDE SEQUENCE</scope>
    <source>
        <tissue evidence="11">Leaves</tissue>
    </source>
</reference>
<dbReference type="SUPFAM" id="SSF48264">
    <property type="entry name" value="Cytochrome P450"/>
    <property type="match status" value="1"/>
</dbReference>
<dbReference type="GO" id="GO:0020037">
    <property type="term" value="F:heme binding"/>
    <property type="evidence" value="ECO:0007669"/>
    <property type="project" value="InterPro"/>
</dbReference>
<dbReference type="AlphaFoldDB" id="A0A833XM32"/>
<evidence type="ECO:0000256" key="9">
    <source>
        <dbReference type="ARBA" id="ARBA00023033"/>
    </source>
</evidence>
<dbReference type="Proteomes" id="UP000619265">
    <property type="component" value="Unassembled WGS sequence"/>
</dbReference>
<keyword evidence="6" id="KW-1133">Transmembrane helix</keyword>
<dbReference type="InterPro" id="IPR036396">
    <property type="entry name" value="Cyt_P450_sf"/>
</dbReference>
<dbReference type="Gene3D" id="1.10.630.10">
    <property type="entry name" value="Cytochrome P450"/>
    <property type="match status" value="1"/>
</dbReference>